<feature type="region of interest" description="Disordered" evidence="6">
    <location>
        <begin position="15"/>
        <end position="36"/>
    </location>
</feature>
<evidence type="ECO:0000256" key="4">
    <source>
        <dbReference type="ARBA" id="ARBA00022989"/>
    </source>
</evidence>
<reference evidence="9 10" key="1">
    <citation type="submission" date="2018-06" db="EMBL/GenBank/DDBJ databases">
        <title>Phytoactinopolyspora halophila sp. nov., a novel halophilic actinomycete isolated from a saline soil in China.</title>
        <authorList>
            <person name="Tang S.-K."/>
        </authorList>
    </citation>
    <scope>NUCLEOTIDE SEQUENCE [LARGE SCALE GENOMIC DNA]</scope>
    <source>
        <strain evidence="9 10">YIM 96934</strain>
    </source>
</reference>
<comment type="subcellular location">
    <subcellularLocation>
        <location evidence="1">Cell membrane</location>
        <topology evidence="1">Multi-pass membrane protein</topology>
    </subcellularLocation>
</comment>
<keyword evidence="2" id="KW-1003">Cell membrane</keyword>
<gene>
    <name evidence="9" type="ORF">DPM12_21570</name>
</gene>
<dbReference type="PANTHER" id="PTHR36115">
    <property type="entry name" value="PROLINE-RICH ANTIGEN HOMOLOG-RELATED"/>
    <property type="match status" value="1"/>
</dbReference>
<evidence type="ECO:0000313" key="10">
    <source>
        <dbReference type="Proteomes" id="UP000250462"/>
    </source>
</evidence>
<feature type="transmembrane region" description="Helical" evidence="7">
    <location>
        <begin position="75"/>
        <end position="101"/>
    </location>
</feature>
<dbReference type="EMBL" id="QMIG01000045">
    <property type="protein sequence ID" value="RAW09364.1"/>
    <property type="molecule type" value="Genomic_DNA"/>
</dbReference>
<keyword evidence="3 7" id="KW-0812">Transmembrane</keyword>
<feature type="transmembrane region" description="Helical" evidence="7">
    <location>
        <begin position="44"/>
        <end position="63"/>
    </location>
</feature>
<evidence type="ECO:0000256" key="5">
    <source>
        <dbReference type="ARBA" id="ARBA00023136"/>
    </source>
</evidence>
<organism evidence="9 10">
    <name type="scientific">Phytoactinopolyspora halophila</name>
    <dbReference type="NCBI Taxonomy" id="1981511"/>
    <lineage>
        <taxon>Bacteria</taxon>
        <taxon>Bacillati</taxon>
        <taxon>Actinomycetota</taxon>
        <taxon>Actinomycetes</taxon>
        <taxon>Jiangellales</taxon>
        <taxon>Jiangellaceae</taxon>
        <taxon>Phytoactinopolyspora</taxon>
    </lineage>
</organism>
<evidence type="ECO:0000313" key="9">
    <source>
        <dbReference type="EMBL" id="RAW09364.1"/>
    </source>
</evidence>
<comment type="caution">
    <text evidence="9">The sequence shown here is derived from an EMBL/GenBank/DDBJ whole genome shotgun (WGS) entry which is preliminary data.</text>
</comment>
<protein>
    <submittedName>
        <fullName evidence="9">RDD family protein</fullName>
    </submittedName>
</protein>
<evidence type="ECO:0000256" key="7">
    <source>
        <dbReference type="SAM" id="Phobius"/>
    </source>
</evidence>
<dbReference type="Proteomes" id="UP000250462">
    <property type="component" value="Unassembled WGS sequence"/>
</dbReference>
<evidence type="ECO:0000256" key="6">
    <source>
        <dbReference type="SAM" id="MobiDB-lite"/>
    </source>
</evidence>
<feature type="transmembrane region" description="Helical" evidence="7">
    <location>
        <begin position="113"/>
        <end position="134"/>
    </location>
</feature>
<name>A0A329QAL8_9ACTN</name>
<keyword evidence="5 7" id="KW-0472">Membrane</keyword>
<sequence length="156" mass="16347">MAPAHECRPHIGRVANVSTNEPSTTRSGLPASGPGSPASWSRRIAALLADWVLANIAAVILAGPQVWDVESGLTWLPLACFFGLVWLATAATGASLGQWMVRVRIIRLSGDRVGLVNAAVRTILIVLVIPPLVFDSDRRGLHDLATNTAAVNGPGG</sequence>
<feature type="domain" description="RDD" evidence="8">
    <location>
        <begin position="38"/>
        <end position="146"/>
    </location>
</feature>
<keyword evidence="4 7" id="KW-1133">Transmembrane helix</keyword>
<evidence type="ECO:0000256" key="3">
    <source>
        <dbReference type="ARBA" id="ARBA00022692"/>
    </source>
</evidence>
<dbReference type="AlphaFoldDB" id="A0A329QAL8"/>
<dbReference type="Pfam" id="PF06271">
    <property type="entry name" value="RDD"/>
    <property type="match status" value="1"/>
</dbReference>
<dbReference type="PANTHER" id="PTHR36115:SF6">
    <property type="entry name" value="PROLINE-RICH ANTIGEN HOMOLOG"/>
    <property type="match status" value="1"/>
</dbReference>
<dbReference type="GO" id="GO:0005886">
    <property type="term" value="C:plasma membrane"/>
    <property type="evidence" value="ECO:0007669"/>
    <property type="project" value="UniProtKB-SubCell"/>
</dbReference>
<feature type="compositionally biased region" description="Low complexity" evidence="6">
    <location>
        <begin position="26"/>
        <end position="36"/>
    </location>
</feature>
<keyword evidence="10" id="KW-1185">Reference proteome</keyword>
<evidence type="ECO:0000259" key="8">
    <source>
        <dbReference type="Pfam" id="PF06271"/>
    </source>
</evidence>
<evidence type="ECO:0000256" key="1">
    <source>
        <dbReference type="ARBA" id="ARBA00004651"/>
    </source>
</evidence>
<feature type="compositionally biased region" description="Polar residues" evidence="6">
    <location>
        <begin position="16"/>
        <end position="25"/>
    </location>
</feature>
<accession>A0A329QAL8</accession>
<proteinExistence type="predicted"/>
<dbReference type="InterPro" id="IPR051791">
    <property type="entry name" value="Pra-immunoreactive"/>
</dbReference>
<evidence type="ECO:0000256" key="2">
    <source>
        <dbReference type="ARBA" id="ARBA00022475"/>
    </source>
</evidence>
<dbReference type="InterPro" id="IPR010432">
    <property type="entry name" value="RDD"/>
</dbReference>